<evidence type="ECO:0000256" key="2">
    <source>
        <dbReference type="ARBA" id="ARBA00012438"/>
    </source>
</evidence>
<accession>A0A2P5P4M6</accession>
<sequence>MSHQSEVFPDPRNRLTADSDNVRLEDTQRAVLNILEDFDAEKEQMHDTSKALLNILEDLNVSNEELQQSRDVLEERVIERTAELTREKNISDTTIESLPGVFYLFDTQGKFLKWNKNWELVTGVTAEEMPSKTVLEFFEGEDRTLIEQRIGEVFEKGQSTAEANFVSRDGRRTPYYFTGRLVVLDGKECLIGVGMDISERKLAEEAIKSRTEELARSNAELEQFAYIASHDLQEPLRMVSSYVQLLGKRYQGKLDADADEFIHYAADGANRMQRLINDLLAYSRVGTRGGTFEPTPLESILNQALDNLKMLVSDSGVIITHDALPMVYGDAGQLSQVFQNLIDNAIKFRGDDVPRVHISAEIRGNECVCSVQDNGIGIAPEYRERIFLIFQRLHTRS</sequence>
<dbReference type="SUPFAM" id="SSF55785">
    <property type="entry name" value="PYP-like sensor domain (PAS domain)"/>
    <property type="match status" value="1"/>
</dbReference>
<feature type="domain" description="PAS" evidence="8">
    <location>
        <begin position="87"/>
        <end position="157"/>
    </location>
</feature>
<dbReference type="EC" id="2.7.13.3" evidence="2"/>
<evidence type="ECO:0000256" key="5">
    <source>
        <dbReference type="ARBA" id="ARBA00022777"/>
    </source>
</evidence>
<dbReference type="Pfam" id="PF02518">
    <property type="entry name" value="HATPase_c"/>
    <property type="match status" value="1"/>
</dbReference>
<dbReference type="PANTHER" id="PTHR43304">
    <property type="entry name" value="PHYTOCHROME-LIKE PROTEIN CPH1"/>
    <property type="match status" value="1"/>
</dbReference>
<dbReference type="Proteomes" id="UP000235653">
    <property type="component" value="Unassembled WGS sequence"/>
</dbReference>
<dbReference type="OrthoDB" id="163699at2"/>
<evidence type="ECO:0000259" key="8">
    <source>
        <dbReference type="PROSITE" id="PS50112"/>
    </source>
</evidence>
<evidence type="ECO:0000259" key="9">
    <source>
        <dbReference type="PROSITE" id="PS50113"/>
    </source>
</evidence>
<dbReference type="InterPro" id="IPR013656">
    <property type="entry name" value="PAS_4"/>
</dbReference>
<evidence type="ECO:0000256" key="6">
    <source>
        <dbReference type="SAM" id="Coils"/>
    </source>
</evidence>
<dbReference type="SUPFAM" id="SSF47384">
    <property type="entry name" value="Homodimeric domain of signal transducing histidine kinase"/>
    <property type="match status" value="1"/>
</dbReference>
<keyword evidence="11" id="KW-1185">Reference proteome</keyword>
<dbReference type="NCBIfam" id="TIGR00229">
    <property type="entry name" value="sensory_box"/>
    <property type="match status" value="1"/>
</dbReference>
<dbReference type="InterPro" id="IPR003594">
    <property type="entry name" value="HATPase_dom"/>
</dbReference>
<keyword evidence="3" id="KW-0597">Phosphoprotein</keyword>
<feature type="non-terminal residue" evidence="10">
    <location>
        <position position="397"/>
    </location>
</feature>
<evidence type="ECO:0000256" key="1">
    <source>
        <dbReference type="ARBA" id="ARBA00000085"/>
    </source>
</evidence>
<dbReference type="PROSITE" id="PS50109">
    <property type="entry name" value="HIS_KIN"/>
    <property type="match status" value="1"/>
</dbReference>
<dbReference type="Pfam" id="PF08448">
    <property type="entry name" value="PAS_4"/>
    <property type="match status" value="1"/>
</dbReference>
<dbReference type="RefSeq" id="WP_118401473.1">
    <property type="nucleotide sequence ID" value="NZ_JQAN02000016.1"/>
</dbReference>
<comment type="caution">
    <text evidence="10">The sequence shown here is derived from an EMBL/GenBank/DDBJ whole genome shotgun (WGS) entry which is preliminary data.</text>
</comment>
<dbReference type="SUPFAM" id="SSF55874">
    <property type="entry name" value="ATPase domain of HSP90 chaperone/DNA topoisomerase II/histidine kinase"/>
    <property type="match status" value="1"/>
</dbReference>
<evidence type="ECO:0000256" key="4">
    <source>
        <dbReference type="ARBA" id="ARBA00022679"/>
    </source>
</evidence>
<reference evidence="10 11" key="1">
    <citation type="journal article" date="2017" name="ISME J.">
        <title>Grape pomace compost harbors organohalide-respiring Dehalogenimonas species with novel reductive dehalogenase genes.</title>
        <authorList>
            <person name="Yang Y."/>
            <person name="Higgins S.A."/>
            <person name="Yan J."/>
            <person name="Simsir B."/>
            <person name="Chourey K."/>
            <person name="Iyer R."/>
            <person name="Hettich R.L."/>
            <person name="Baldwin B."/>
            <person name="Ogles D.M."/>
            <person name="Loffler F.E."/>
        </authorList>
    </citation>
    <scope>NUCLEOTIDE SEQUENCE [LARGE SCALE GENOMIC DNA]</scope>
    <source>
        <strain evidence="10 11">GP</strain>
    </source>
</reference>
<dbReference type="InterPro" id="IPR035965">
    <property type="entry name" value="PAS-like_dom_sf"/>
</dbReference>
<evidence type="ECO:0000313" key="10">
    <source>
        <dbReference type="EMBL" id="PPD57256.1"/>
    </source>
</evidence>
<keyword evidence="6" id="KW-0175">Coiled coil</keyword>
<dbReference type="EMBL" id="JQAN02000016">
    <property type="protein sequence ID" value="PPD57256.1"/>
    <property type="molecule type" value="Genomic_DNA"/>
</dbReference>
<name>A0A2P5P4M6_9CHLR</name>
<dbReference type="Gene3D" id="3.30.450.20">
    <property type="entry name" value="PAS domain"/>
    <property type="match status" value="1"/>
</dbReference>
<dbReference type="InterPro" id="IPR000700">
    <property type="entry name" value="PAS-assoc_C"/>
</dbReference>
<evidence type="ECO:0000313" key="11">
    <source>
        <dbReference type="Proteomes" id="UP000235653"/>
    </source>
</evidence>
<dbReference type="GO" id="GO:0000155">
    <property type="term" value="F:phosphorelay sensor kinase activity"/>
    <property type="evidence" value="ECO:0007669"/>
    <property type="project" value="InterPro"/>
</dbReference>
<dbReference type="InterPro" id="IPR005467">
    <property type="entry name" value="His_kinase_dom"/>
</dbReference>
<dbReference type="Pfam" id="PF00512">
    <property type="entry name" value="HisKA"/>
    <property type="match status" value="1"/>
</dbReference>
<dbReference type="InterPro" id="IPR036097">
    <property type="entry name" value="HisK_dim/P_sf"/>
</dbReference>
<dbReference type="SMART" id="SM00388">
    <property type="entry name" value="HisKA"/>
    <property type="match status" value="1"/>
</dbReference>
<dbReference type="CDD" id="cd00130">
    <property type="entry name" value="PAS"/>
    <property type="match status" value="1"/>
</dbReference>
<proteinExistence type="predicted"/>
<evidence type="ECO:0000256" key="3">
    <source>
        <dbReference type="ARBA" id="ARBA00022553"/>
    </source>
</evidence>
<dbReference type="SMART" id="SM00091">
    <property type="entry name" value="PAS"/>
    <property type="match status" value="1"/>
</dbReference>
<dbReference type="Gene3D" id="3.30.565.10">
    <property type="entry name" value="Histidine kinase-like ATPase, C-terminal domain"/>
    <property type="match status" value="1"/>
</dbReference>
<keyword evidence="4" id="KW-0808">Transferase</keyword>
<feature type="coiled-coil region" evidence="6">
    <location>
        <begin position="49"/>
        <end position="83"/>
    </location>
</feature>
<dbReference type="InterPro" id="IPR000014">
    <property type="entry name" value="PAS"/>
</dbReference>
<dbReference type="InterPro" id="IPR003661">
    <property type="entry name" value="HisK_dim/P_dom"/>
</dbReference>
<comment type="catalytic activity">
    <reaction evidence="1">
        <text>ATP + protein L-histidine = ADP + protein N-phospho-L-histidine.</text>
        <dbReference type="EC" id="2.7.13.3"/>
    </reaction>
</comment>
<dbReference type="PANTHER" id="PTHR43304:SF1">
    <property type="entry name" value="PAC DOMAIN-CONTAINING PROTEIN"/>
    <property type="match status" value="1"/>
</dbReference>
<gene>
    <name evidence="10" type="ORF">JP09_010325</name>
</gene>
<feature type="domain" description="PAC" evidence="9">
    <location>
        <begin position="159"/>
        <end position="209"/>
    </location>
</feature>
<dbReference type="PROSITE" id="PS50112">
    <property type="entry name" value="PAS"/>
    <property type="match status" value="1"/>
</dbReference>
<feature type="domain" description="Histidine kinase" evidence="7">
    <location>
        <begin position="227"/>
        <end position="397"/>
    </location>
</feature>
<keyword evidence="5" id="KW-0418">Kinase</keyword>
<dbReference type="PROSITE" id="PS50113">
    <property type="entry name" value="PAC"/>
    <property type="match status" value="1"/>
</dbReference>
<protein>
    <recommendedName>
        <fullName evidence="2">histidine kinase</fullName>
        <ecNumber evidence="2">2.7.13.3</ecNumber>
    </recommendedName>
</protein>
<dbReference type="InterPro" id="IPR036890">
    <property type="entry name" value="HATPase_C_sf"/>
</dbReference>
<organism evidence="10 11">
    <name type="scientific">Dehalogenimonas etheniformans</name>
    <dbReference type="NCBI Taxonomy" id="1536648"/>
    <lineage>
        <taxon>Bacteria</taxon>
        <taxon>Bacillati</taxon>
        <taxon>Chloroflexota</taxon>
        <taxon>Dehalococcoidia</taxon>
        <taxon>Dehalococcoidales</taxon>
        <taxon>Dehalococcoidaceae</taxon>
        <taxon>Dehalogenimonas</taxon>
    </lineage>
</organism>
<dbReference type="InterPro" id="IPR052162">
    <property type="entry name" value="Sensor_kinase/Photoreceptor"/>
</dbReference>
<dbReference type="CDD" id="cd00082">
    <property type="entry name" value="HisKA"/>
    <property type="match status" value="1"/>
</dbReference>
<dbReference type="Gene3D" id="1.10.287.130">
    <property type="match status" value="1"/>
</dbReference>
<dbReference type="AlphaFoldDB" id="A0A2P5P4M6"/>
<evidence type="ECO:0000259" key="7">
    <source>
        <dbReference type="PROSITE" id="PS50109"/>
    </source>
</evidence>